<feature type="domain" description="UspA" evidence="3">
    <location>
        <begin position="2"/>
        <end position="136"/>
    </location>
</feature>
<dbReference type="SUPFAM" id="SSF52402">
    <property type="entry name" value="Adenine nucleotide alpha hydrolases-like"/>
    <property type="match status" value="2"/>
</dbReference>
<evidence type="ECO:0000313" key="4">
    <source>
        <dbReference type="EMBL" id="MFF1278582.1"/>
    </source>
</evidence>
<dbReference type="Gene3D" id="3.40.50.620">
    <property type="entry name" value="HUPs"/>
    <property type="match status" value="2"/>
</dbReference>
<name>A0ABW6QHH4_9ACTN</name>
<accession>A0ABW6QHH4</accession>
<keyword evidence="5" id="KW-1185">Reference proteome</keyword>
<dbReference type="RefSeq" id="WP_149550195.1">
    <property type="nucleotide sequence ID" value="NZ_JBHVZQ010000061.1"/>
</dbReference>
<comment type="similarity">
    <text evidence="1">Belongs to the universal stress protein A family.</text>
</comment>
<feature type="region of interest" description="Disordered" evidence="2">
    <location>
        <begin position="38"/>
        <end position="59"/>
    </location>
</feature>
<dbReference type="PRINTS" id="PR01438">
    <property type="entry name" value="UNVRSLSTRESS"/>
</dbReference>
<proteinExistence type="inferred from homology"/>
<dbReference type="InterPro" id="IPR006016">
    <property type="entry name" value="UspA"/>
</dbReference>
<evidence type="ECO:0000259" key="3">
    <source>
        <dbReference type="Pfam" id="PF00582"/>
    </source>
</evidence>
<comment type="caution">
    <text evidence="4">The sequence shown here is derived from an EMBL/GenBank/DDBJ whole genome shotgun (WGS) entry which is preliminary data.</text>
</comment>
<evidence type="ECO:0000256" key="2">
    <source>
        <dbReference type="SAM" id="MobiDB-lite"/>
    </source>
</evidence>
<feature type="domain" description="UspA" evidence="3">
    <location>
        <begin position="163"/>
        <end position="308"/>
    </location>
</feature>
<reference evidence="4 5" key="1">
    <citation type="submission" date="2024-09" db="EMBL/GenBank/DDBJ databases">
        <title>The Natural Products Discovery Center: Release of the First 8490 Sequenced Strains for Exploring Actinobacteria Biosynthetic Diversity.</title>
        <authorList>
            <person name="Kalkreuter E."/>
            <person name="Kautsar S.A."/>
            <person name="Yang D."/>
            <person name="Bader C.D."/>
            <person name="Teijaro C.N."/>
            <person name="Fluegel L."/>
            <person name="Davis C.M."/>
            <person name="Simpson J.R."/>
            <person name="Lauterbach L."/>
            <person name="Steele A.D."/>
            <person name="Gui C."/>
            <person name="Meng S."/>
            <person name="Li G."/>
            <person name="Viehrig K."/>
            <person name="Ye F."/>
            <person name="Su P."/>
            <person name="Kiefer A.F."/>
            <person name="Nichols A."/>
            <person name="Cepeda A.J."/>
            <person name="Yan W."/>
            <person name="Fan B."/>
            <person name="Jiang Y."/>
            <person name="Adhikari A."/>
            <person name="Zheng C.-J."/>
            <person name="Schuster L."/>
            <person name="Cowan T.M."/>
            <person name="Smanski M.J."/>
            <person name="Chevrette M.G."/>
            <person name="De Carvalho L.P.S."/>
            <person name="Shen B."/>
        </authorList>
    </citation>
    <scope>NUCLEOTIDE SEQUENCE [LARGE SCALE GENOMIC DNA]</scope>
    <source>
        <strain evidence="4 5">NPDC058328</strain>
    </source>
</reference>
<dbReference type="PANTHER" id="PTHR46268">
    <property type="entry name" value="STRESS RESPONSE PROTEIN NHAX"/>
    <property type="match status" value="1"/>
</dbReference>
<sequence length="310" mass="31342">MPHTVVVGVDGSAASPAAVHWAAREAARHGGGLAVVHAGRHPARPRPDVPPGGTGQDRAGRTVREAVHGVHADHPGLPVAGRVVSGSPVAALVAAAADAELLVLGSHGVSGVTGFVTGSVSQRMVARSPRPVVVVRPGWTAADEHLPAADGVAPEEIPATPHRAVVLGLDVRHPCDELIGFAFDAARRRGTRLTVVHAFKVPPQPASDASLVTAPAAPPPPVAGAEALAAAERAVSAALGPWCEKYPTVRVTRSVTEGRAATALVRAAHDAGLLVVGRRTGGGRLGARTGPVTHAVLHHVACPVAVVPHV</sequence>
<dbReference type="PANTHER" id="PTHR46268:SF6">
    <property type="entry name" value="UNIVERSAL STRESS PROTEIN UP12"/>
    <property type="match status" value="1"/>
</dbReference>
<gene>
    <name evidence="4" type="ORF">ACFVZC_35245</name>
</gene>
<dbReference type="Pfam" id="PF00582">
    <property type="entry name" value="Usp"/>
    <property type="match status" value="2"/>
</dbReference>
<evidence type="ECO:0000313" key="5">
    <source>
        <dbReference type="Proteomes" id="UP001601627"/>
    </source>
</evidence>
<protein>
    <submittedName>
        <fullName evidence="4">Universal stress protein</fullName>
    </submittedName>
</protein>
<dbReference type="InterPro" id="IPR014729">
    <property type="entry name" value="Rossmann-like_a/b/a_fold"/>
</dbReference>
<evidence type="ECO:0000256" key="1">
    <source>
        <dbReference type="ARBA" id="ARBA00008791"/>
    </source>
</evidence>
<dbReference type="EMBL" id="JBHVZQ010000061">
    <property type="protein sequence ID" value="MFF1278582.1"/>
    <property type="molecule type" value="Genomic_DNA"/>
</dbReference>
<organism evidence="4 5">
    <name type="scientific">Streptomyces marokkonensis</name>
    <dbReference type="NCBI Taxonomy" id="324855"/>
    <lineage>
        <taxon>Bacteria</taxon>
        <taxon>Bacillati</taxon>
        <taxon>Actinomycetota</taxon>
        <taxon>Actinomycetes</taxon>
        <taxon>Kitasatosporales</taxon>
        <taxon>Streptomycetaceae</taxon>
        <taxon>Streptomyces</taxon>
    </lineage>
</organism>
<dbReference type="InterPro" id="IPR006015">
    <property type="entry name" value="Universal_stress_UspA"/>
</dbReference>
<dbReference type="Proteomes" id="UP001601627">
    <property type="component" value="Unassembled WGS sequence"/>
</dbReference>